<gene>
    <name evidence="3" type="ORF">GFSPODELE1_LOCUS8918</name>
</gene>
<sequence>MRADQAERVDASHPESAWKTMDKHVRTLDEEKVEDFKEDIDTLLVFAGLFSAVTTTLLIESYKLLQPDQTSVNNILLSHIYLRLLDPSSTALPTMDIACIAASTCPFQPSLAARRVNIFWFASLILSLVTASFGMLVKQWLREFLSGGFALPQTRLRIRYFRYLGIIKWRVFEIAALLPLLLQLALALFFAGLCIFASDIHSSIGSTSIMLVSIWAILFVCIVIAPVISPLCPYKITFLKETMRQIRALLYEHVSQIRPLYDTGSDYSVAGDIMGRQTESYSLFEEESFATNAPWHEDLDILLAIDAALLDDQLLAQGFSGLLSQSSLELKTPQMQILDYHEAYIMPFILKVIDNRIQNELGLSLRWRMTLHGQLDIKAWTAIVDIVADLLLRKLSEYSLKMLPDNNWVADAVTILLSISEHPLPLAGRTALSHCLQIDPRTFSDVICTRTPIPTWASHSEAYSLQHSGDTDVLTALLESELQGVLPMLHGEALLSAIYHLLRSRFCTGHNCKHRSLSDFLVEHPLNNVRPVIQSSAKSWLLLSPAGGFRMIADLLVNELDEVFNCEPNGLQPVWIYEAILVVFGHRSYWSKDHQRKISRWLCQHPPLAWYIRLATPNNQDHPDLFTLLVEAAKDLCRWMSISGTAYLLDVKMFLTDFLSVTDRQAMLLHISEILRLDYVTDSLANQSMVQINNLGLCFFVLELLQLQSVSASGRAQLEQYSLKRAWKTICSSLAASMAAGTATGDVEVQRTTVQRCLSLIGYIREFGVHSEVDESLNQLVSALRVKLLGPQVAGGVSKLLTKAAGQRDARANNTGA</sequence>
<keyword evidence="1" id="KW-1133">Transmembrane helix</keyword>
<name>A0ABP1DZE9_9APHY</name>
<keyword evidence="1" id="KW-0812">Transmembrane</keyword>
<dbReference type="InterPro" id="IPR045338">
    <property type="entry name" value="DUF6535"/>
</dbReference>
<keyword evidence="4" id="KW-1185">Reference proteome</keyword>
<accession>A0ABP1DZE9</accession>
<proteinExistence type="predicted"/>
<protein>
    <recommendedName>
        <fullName evidence="2">DUF6535 domain-containing protein</fullName>
    </recommendedName>
</protein>
<reference evidence="4" key="1">
    <citation type="submission" date="2024-04" db="EMBL/GenBank/DDBJ databases">
        <authorList>
            <person name="Shaw F."/>
            <person name="Minotto A."/>
        </authorList>
    </citation>
    <scope>NUCLEOTIDE SEQUENCE [LARGE SCALE GENOMIC DNA]</scope>
</reference>
<evidence type="ECO:0000313" key="3">
    <source>
        <dbReference type="EMBL" id="CAL1712639.1"/>
    </source>
</evidence>
<feature type="transmembrane region" description="Helical" evidence="1">
    <location>
        <begin position="118"/>
        <end position="137"/>
    </location>
</feature>
<evidence type="ECO:0000256" key="1">
    <source>
        <dbReference type="SAM" id="Phobius"/>
    </source>
</evidence>
<organism evidence="3 4">
    <name type="scientific">Somion occarium</name>
    <dbReference type="NCBI Taxonomy" id="3059160"/>
    <lineage>
        <taxon>Eukaryota</taxon>
        <taxon>Fungi</taxon>
        <taxon>Dikarya</taxon>
        <taxon>Basidiomycota</taxon>
        <taxon>Agaricomycotina</taxon>
        <taxon>Agaricomycetes</taxon>
        <taxon>Polyporales</taxon>
        <taxon>Cerrenaceae</taxon>
        <taxon>Somion</taxon>
    </lineage>
</organism>
<evidence type="ECO:0000313" key="4">
    <source>
        <dbReference type="Proteomes" id="UP001497453"/>
    </source>
</evidence>
<dbReference type="EMBL" id="OZ037950">
    <property type="protein sequence ID" value="CAL1712639.1"/>
    <property type="molecule type" value="Genomic_DNA"/>
</dbReference>
<dbReference type="Pfam" id="PF20153">
    <property type="entry name" value="DUF6535"/>
    <property type="match status" value="1"/>
</dbReference>
<feature type="domain" description="DUF6535" evidence="2">
    <location>
        <begin position="18"/>
        <end position="197"/>
    </location>
</feature>
<keyword evidence="1" id="KW-0472">Membrane</keyword>
<evidence type="ECO:0000259" key="2">
    <source>
        <dbReference type="Pfam" id="PF20153"/>
    </source>
</evidence>
<dbReference type="Proteomes" id="UP001497453">
    <property type="component" value="Chromosome 7"/>
</dbReference>
<feature type="transmembrane region" description="Helical" evidence="1">
    <location>
        <begin position="174"/>
        <end position="197"/>
    </location>
</feature>
<feature type="transmembrane region" description="Helical" evidence="1">
    <location>
        <begin position="209"/>
        <end position="228"/>
    </location>
</feature>